<accession>A0A6H5H357</accession>
<keyword evidence="2" id="KW-1185">Reference proteome</keyword>
<feature type="non-terminal residue" evidence="1">
    <location>
        <position position="52"/>
    </location>
</feature>
<reference evidence="1 2" key="1">
    <citation type="submission" date="2020-02" db="EMBL/GenBank/DDBJ databases">
        <authorList>
            <person name="Ferguson B K."/>
        </authorList>
    </citation>
    <scope>NUCLEOTIDE SEQUENCE [LARGE SCALE GENOMIC DNA]</scope>
</reference>
<dbReference type="EMBL" id="CADCXU010022522">
    <property type="protein sequence ID" value="CAB0009951.1"/>
    <property type="molecule type" value="Genomic_DNA"/>
</dbReference>
<organism evidence="1 2">
    <name type="scientific">Nesidiocoris tenuis</name>
    <dbReference type="NCBI Taxonomy" id="355587"/>
    <lineage>
        <taxon>Eukaryota</taxon>
        <taxon>Metazoa</taxon>
        <taxon>Ecdysozoa</taxon>
        <taxon>Arthropoda</taxon>
        <taxon>Hexapoda</taxon>
        <taxon>Insecta</taxon>
        <taxon>Pterygota</taxon>
        <taxon>Neoptera</taxon>
        <taxon>Paraneoptera</taxon>
        <taxon>Hemiptera</taxon>
        <taxon>Heteroptera</taxon>
        <taxon>Panheteroptera</taxon>
        <taxon>Cimicomorpha</taxon>
        <taxon>Miridae</taxon>
        <taxon>Dicyphina</taxon>
        <taxon>Nesidiocoris</taxon>
    </lineage>
</organism>
<gene>
    <name evidence="1" type="ORF">NTEN_LOCUS15018</name>
</gene>
<sequence length="52" mass="5888">MSLFDMYMVQVVNTIRSLISISIMRMSSRIVENFVLGCTSKASNTFFALYNG</sequence>
<name>A0A6H5H357_9HEMI</name>
<protein>
    <submittedName>
        <fullName evidence="1">Uncharacterized protein</fullName>
    </submittedName>
</protein>
<dbReference type="Proteomes" id="UP000479000">
    <property type="component" value="Unassembled WGS sequence"/>
</dbReference>
<proteinExistence type="predicted"/>
<evidence type="ECO:0000313" key="2">
    <source>
        <dbReference type="Proteomes" id="UP000479000"/>
    </source>
</evidence>
<evidence type="ECO:0000313" key="1">
    <source>
        <dbReference type="EMBL" id="CAB0009951.1"/>
    </source>
</evidence>
<dbReference type="AlphaFoldDB" id="A0A6H5H357"/>